<dbReference type="GO" id="GO:0071978">
    <property type="term" value="P:bacterial-type flagellum-dependent swarming motility"/>
    <property type="evidence" value="ECO:0007669"/>
    <property type="project" value="TreeGrafter"/>
</dbReference>
<accession>A0A2T3KMU2</accession>
<dbReference type="Pfam" id="PF07559">
    <property type="entry name" value="FlgE_D2"/>
    <property type="match status" value="1"/>
</dbReference>
<dbReference type="PANTHER" id="PTHR30435:SF19">
    <property type="entry name" value="FLAGELLAR BASAL-BODY ROD PROTEIN FLGG"/>
    <property type="match status" value="1"/>
</dbReference>
<proteinExistence type="inferred from homology"/>
<dbReference type="Gene3D" id="2.60.98.20">
    <property type="entry name" value="Flagellar hook protein FlgE"/>
    <property type="match status" value="1"/>
</dbReference>
<dbReference type="InterPro" id="IPR001444">
    <property type="entry name" value="Flag_bb_rod_N"/>
</dbReference>
<feature type="domain" description="Flagellar hook protein FlgE/F/G-like D1" evidence="9">
    <location>
        <begin position="77"/>
        <end position="119"/>
    </location>
</feature>
<dbReference type="Pfam" id="PF06429">
    <property type="entry name" value="Flg_bbr_C"/>
    <property type="match status" value="1"/>
</dbReference>
<dbReference type="InterPro" id="IPR011491">
    <property type="entry name" value="FlgE_D2"/>
</dbReference>
<comment type="caution">
    <text evidence="10">The sequence shown here is derived from an EMBL/GenBank/DDBJ whole genome shotgun (WGS) entry which is preliminary data.</text>
</comment>
<dbReference type="RefSeq" id="WP_107288847.1">
    <property type="nucleotide sequence ID" value="NZ_PYNF01000002.1"/>
</dbReference>
<protein>
    <recommendedName>
        <fullName evidence="3">Flagellar hook protein FlgE</fullName>
    </recommendedName>
</protein>
<dbReference type="GO" id="GO:0009425">
    <property type="term" value="C:bacterial-type flagellum basal body"/>
    <property type="evidence" value="ECO:0007669"/>
    <property type="project" value="UniProtKB-SubCell"/>
</dbReference>
<reference evidence="10 11" key="1">
    <citation type="submission" date="2018-01" db="EMBL/GenBank/DDBJ databases">
        <title>Whole genome sequencing of Histamine producing bacteria.</title>
        <authorList>
            <person name="Butler K."/>
        </authorList>
    </citation>
    <scope>NUCLEOTIDE SEQUENCE [LARGE SCALE GENOMIC DNA]</scope>
    <source>
        <strain evidence="10 11">FS-7.2</strain>
    </source>
</reference>
<evidence type="ECO:0000259" key="8">
    <source>
        <dbReference type="Pfam" id="PF07559"/>
    </source>
</evidence>
<feature type="domain" description="Flagellar hook protein FlgE D2" evidence="8">
    <location>
        <begin position="152"/>
        <end position="275"/>
    </location>
</feature>
<dbReference type="SUPFAM" id="SSF117143">
    <property type="entry name" value="Flagellar hook protein flgE"/>
    <property type="match status" value="1"/>
</dbReference>
<evidence type="ECO:0000256" key="4">
    <source>
        <dbReference type="ARBA" id="ARBA00023143"/>
    </source>
</evidence>
<evidence type="ECO:0000313" key="10">
    <source>
        <dbReference type="EMBL" id="PSV01120.1"/>
    </source>
</evidence>
<dbReference type="InterPro" id="IPR010930">
    <property type="entry name" value="Flg_bb/hook_C_dom"/>
</dbReference>
<evidence type="ECO:0000259" key="7">
    <source>
        <dbReference type="Pfam" id="PF06429"/>
    </source>
</evidence>
<organism evidence="10 11">
    <name type="scientific">Photobacterium kishitanii</name>
    <dbReference type="NCBI Taxonomy" id="318456"/>
    <lineage>
        <taxon>Bacteria</taxon>
        <taxon>Pseudomonadati</taxon>
        <taxon>Pseudomonadota</taxon>
        <taxon>Gammaproteobacteria</taxon>
        <taxon>Vibrionales</taxon>
        <taxon>Vibrionaceae</taxon>
        <taxon>Photobacterium</taxon>
    </lineage>
</organism>
<comment type="subcellular location">
    <subcellularLocation>
        <location evidence="1 5">Bacterial flagellum basal body</location>
    </subcellularLocation>
</comment>
<dbReference type="PANTHER" id="PTHR30435">
    <property type="entry name" value="FLAGELLAR PROTEIN"/>
    <property type="match status" value="1"/>
</dbReference>
<dbReference type="InterPro" id="IPR037925">
    <property type="entry name" value="FlgE/F/G-like"/>
</dbReference>
<evidence type="ECO:0000256" key="1">
    <source>
        <dbReference type="ARBA" id="ARBA00004117"/>
    </source>
</evidence>
<dbReference type="Proteomes" id="UP000241426">
    <property type="component" value="Unassembled WGS sequence"/>
</dbReference>
<name>A0A2T3KMU2_9GAMM</name>
<sequence length="395" mass="41566">MTDFLKTAVSGVNAANSRLGIVSGNLANAQTTGYKSQSGEFKAMFSGEESIGVSMRGVKTNYSNGNISQTGNDLNHAIVGNGMFVVKDSDGNESYTRAGFFDFGADGYLKDSNGNKVQGFASQDSKGVVGDIFLNKSPMEPVASTSGSIAVNLGSAKDKTTTLTTTLSVFDNLGHEHKLNVVFSNRVLDPVTGEVKWDMKGKFDGAPLALPATKIGIDANGKMKLNEAPFVNGKLSVDLSLVKPTISGVSTMSIDFSKTTGFDSQTTIRSQKSDGSASGNFSKFIVGDDGVITSYFDNGQTRTNGQIAIASFANYNGLKEGNNGYFELTNDAGEKRLGLSGDAGFGQLIKGSVENSNVNSTEQLVELIDAQRAFQQCSKVIGASKTISNALLQSI</sequence>
<dbReference type="Pfam" id="PF22692">
    <property type="entry name" value="LlgE_F_G_D1"/>
    <property type="match status" value="1"/>
</dbReference>
<evidence type="ECO:0000256" key="3">
    <source>
        <dbReference type="ARBA" id="ARBA00019015"/>
    </source>
</evidence>
<dbReference type="InterPro" id="IPR053967">
    <property type="entry name" value="LlgE_F_G-like_D1"/>
</dbReference>
<dbReference type="NCBIfam" id="TIGR03506">
    <property type="entry name" value="FlgEFG_subfam"/>
    <property type="match status" value="1"/>
</dbReference>
<evidence type="ECO:0000256" key="2">
    <source>
        <dbReference type="ARBA" id="ARBA00009677"/>
    </source>
</evidence>
<gene>
    <name evidence="10" type="ORF">C9J27_03615</name>
</gene>
<dbReference type="InterPro" id="IPR020013">
    <property type="entry name" value="Flagellar_FlgE/F/G"/>
</dbReference>
<feature type="domain" description="Flagellar basal body rod protein N-terminal" evidence="6">
    <location>
        <begin position="5"/>
        <end position="35"/>
    </location>
</feature>
<dbReference type="EMBL" id="PYNF01000002">
    <property type="protein sequence ID" value="PSV01120.1"/>
    <property type="molecule type" value="Genomic_DNA"/>
</dbReference>
<feature type="domain" description="Flagellar basal-body/hook protein C-terminal" evidence="7">
    <location>
        <begin position="351"/>
        <end position="393"/>
    </location>
</feature>
<dbReference type="Pfam" id="PF00460">
    <property type="entry name" value="Flg_bb_rod"/>
    <property type="match status" value="1"/>
</dbReference>
<comment type="similarity">
    <text evidence="2 5">Belongs to the flagella basal body rod proteins family.</text>
</comment>
<evidence type="ECO:0000256" key="5">
    <source>
        <dbReference type="RuleBase" id="RU362116"/>
    </source>
</evidence>
<keyword evidence="4 5" id="KW-0975">Bacterial flagellum</keyword>
<evidence type="ECO:0000313" key="11">
    <source>
        <dbReference type="Proteomes" id="UP000241426"/>
    </source>
</evidence>
<dbReference type="AlphaFoldDB" id="A0A2T3KMU2"/>
<dbReference type="InterPro" id="IPR037058">
    <property type="entry name" value="Falgellar_hook_FlgE_sf"/>
</dbReference>
<evidence type="ECO:0000259" key="6">
    <source>
        <dbReference type="Pfam" id="PF00460"/>
    </source>
</evidence>
<evidence type="ECO:0000259" key="9">
    <source>
        <dbReference type="Pfam" id="PF22692"/>
    </source>
</evidence>